<feature type="domain" description="HTH gntR-type" evidence="4">
    <location>
        <begin position="1"/>
        <end position="63"/>
    </location>
</feature>
<dbReference type="GO" id="GO:0003700">
    <property type="term" value="F:DNA-binding transcription factor activity"/>
    <property type="evidence" value="ECO:0007669"/>
    <property type="project" value="InterPro"/>
</dbReference>
<name>A0A5C1NNS0_9GAMM</name>
<dbReference type="KEGG" id="hbh:E4T21_01365"/>
<dbReference type="InterPro" id="IPR011663">
    <property type="entry name" value="UTRA"/>
</dbReference>
<dbReference type="Pfam" id="PF00392">
    <property type="entry name" value="GntR"/>
    <property type="match status" value="1"/>
</dbReference>
<dbReference type="InterPro" id="IPR050679">
    <property type="entry name" value="Bact_HTH_transcr_reg"/>
</dbReference>
<evidence type="ECO:0000313" key="6">
    <source>
        <dbReference type="Proteomes" id="UP000324285"/>
    </source>
</evidence>
<dbReference type="InterPro" id="IPR036390">
    <property type="entry name" value="WH_DNA-bd_sf"/>
</dbReference>
<dbReference type="OrthoDB" id="1040417at2"/>
<dbReference type="GO" id="GO:0003677">
    <property type="term" value="F:DNA binding"/>
    <property type="evidence" value="ECO:0007669"/>
    <property type="project" value="UniProtKB-KW"/>
</dbReference>
<evidence type="ECO:0000256" key="2">
    <source>
        <dbReference type="ARBA" id="ARBA00023125"/>
    </source>
</evidence>
<dbReference type="SUPFAM" id="SSF46785">
    <property type="entry name" value="Winged helix' DNA-binding domain"/>
    <property type="match status" value="1"/>
</dbReference>
<dbReference type="InterPro" id="IPR036388">
    <property type="entry name" value="WH-like_DNA-bd_sf"/>
</dbReference>
<reference evidence="5" key="1">
    <citation type="submission" date="2021-02" db="EMBL/GenBank/DDBJ databases">
        <title>Strain Y2R2, a novel species of the genus Halomonas.</title>
        <authorList>
            <person name="Huang H."/>
        </authorList>
    </citation>
    <scope>NUCLEOTIDE SEQUENCE</scope>
    <source>
        <strain evidence="5">Y2R2</strain>
    </source>
</reference>
<dbReference type="AlphaFoldDB" id="A0A5C1NNS0"/>
<evidence type="ECO:0000313" key="5">
    <source>
        <dbReference type="EMBL" id="QEM83855.1"/>
    </source>
</evidence>
<keyword evidence="3" id="KW-0804">Transcription</keyword>
<protein>
    <submittedName>
        <fullName evidence="5">GntR family transcriptional regulator</fullName>
    </submittedName>
</protein>
<dbReference type="Gene3D" id="1.10.10.10">
    <property type="entry name" value="Winged helix-like DNA-binding domain superfamily/Winged helix DNA-binding domain"/>
    <property type="match status" value="1"/>
</dbReference>
<keyword evidence="1" id="KW-0805">Transcription regulation</keyword>
<dbReference type="InterPro" id="IPR028978">
    <property type="entry name" value="Chorismate_lyase_/UTRA_dom_sf"/>
</dbReference>
<dbReference type="PANTHER" id="PTHR44846">
    <property type="entry name" value="MANNOSYL-D-GLYCERATE TRANSPORT/METABOLISM SYSTEM REPRESSOR MNGR-RELATED"/>
    <property type="match status" value="1"/>
</dbReference>
<dbReference type="Pfam" id="PF07702">
    <property type="entry name" value="UTRA"/>
    <property type="match status" value="1"/>
</dbReference>
<dbReference type="Proteomes" id="UP000324285">
    <property type="component" value="Chromosome"/>
</dbReference>
<dbReference type="GO" id="GO:0045892">
    <property type="term" value="P:negative regulation of DNA-templated transcription"/>
    <property type="evidence" value="ECO:0007669"/>
    <property type="project" value="TreeGrafter"/>
</dbReference>
<evidence type="ECO:0000256" key="3">
    <source>
        <dbReference type="ARBA" id="ARBA00023163"/>
    </source>
</evidence>
<dbReference type="EMBL" id="CP038437">
    <property type="protein sequence ID" value="QEM83855.1"/>
    <property type="molecule type" value="Genomic_DNA"/>
</dbReference>
<gene>
    <name evidence="5" type="ORF">E4T21_01365</name>
</gene>
<dbReference type="Gene3D" id="3.40.1410.10">
    <property type="entry name" value="Chorismate lyase-like"/>
    <property type="match status" value="1"/>
</dbReference>
<keyword evidence="6" id="KW-1185">Reference proteome</keyword>
<evidence type="ECO:0000256" key="1">
    <source>
        <dbReference type="ARBA" id="ARBA00023015"/>
    </source>
</evidence>
<dbReference type="SMART" id="SM00345">
    <property type="entry name" value="HTH_GNTR"/>
    <property type="match status" value="1"/>
</dbReference>
<dbReference type="CDD" id="cd07377">
    <property type="entry name" value="WHTH_GntR"/>
    <property type="match status" value="1"/>
</dbReference>
<sequence length="235" mass="26548">MRDAIIELIVEGHLSEGTRLPTEQELAANLPVSLGTVQKALRELVDSGDLYRRRRVGTFVAGGDHRREITTPAFRFLRPDGTRVRMVFIHLLKREHVLRQGTWSDILGECPSGYVRLIRQDRIDGAFDCHTEIHLRADMASTLLEADAEALEHESILPLLETQGRVTLSHAENRLRMVRLPKTIARIMHPGHDTSSATGLRLETFYCLADDTPVAWQVMHIPSNDYSLSLNTALR</sequence>
<dbReference type="InterPro" id="IPR000524">
    <property type="entry name" value="Tscrpt_reg_HTH_GntR"/>
</dbReference>
<proteinExistence type="predicted"/>
<dbReference type="SUPFAM" id="SSF64288">
    <property type="entry name" value="Chorismate lyase-like"/>
    <property type="match status" value="1"/>
</dbReference>
<dbReference type="PROSITE" id="PS50949">
    <property type="entry name" value="HTH_GNTR"/>
    <property type="match status" value="1"/>
</dbReference>
<dbReference type="PANTHER" id="PTHR44846:SF1">
    <property type="entry name" value="MANNOSYL-D-GLYCERATE TRANSPORT_METABOLISM SYSTEM REPRESSOR MNGR-RELATED"/>
    <property type="match status" value="1"/>
</dbReference>
<keyword evidence="2" id="KW-0238">DNA-binding</keyword>
<accession>A0A5C1NNS0</accession>
<evidence type="ECO:0000259" key="4">
    <source>
        <dbReference type="PROSITE" id="PS50949"/>
    </source>
</evidence>
<organism evidence="5 6">
    <name type="scientific">Halomonas binhaiensis</name>
    <dbReference type="NCBI Taxonomy" id="2562282"/>
    <lineage>
        <taxon>Bacteria</taxon>
        <taxon>Pseudomonadati</taxon>
        <taxon>Pseudomonadota</taxon>
        <taxon>Gammaproteobacteria</taxon>
        <taxon>Oceanospirillales</taxon>
        <taxon>Halomonadaceae</taxon>
        <taxon>Halomonas</taxon>
    </lineage>
</organism>